<sequence length="54" mass="6151">MYLSVMLDLFNNEVVSYHLNPHPSLGQVLQTVQQAVQHRPNVEGLLIHSDQWGP</sequence>
<evidence type="ECO:0008006" key="3">
    <source>
        <dbReference type="Google" id="ProtNLM"/>
    </source>
</evidence>
<dbReference type="AlphaFoldDB" id="A0A1H3CUZ8"/>
<protein>
    <recommendedName>
        <fullName evidence="3">Transposase</fullName>
    </recommendedName>
</protein>
<keyword evidence="2" id="KW-1185">Reference proteome</keyword>
<evidence type="ECO:0000313" key="2">
    <source>
        <dbReference type="Proteomes" id="UP000198534"/>
    </source>
</evidence>
<dbReference type="Proteomes" id="UP000198534">
    <property type="component" value="Unassembled WGS sequence"/>
</dbReference>
<dbReference type="EMBL" id="FNNQ01000028">
    <property type="protein sequence ID" value="SDX57906.1"/>
    <property type="molecule type" value="Genomic_DNA"/>
</dbReference>
<organism evidence="1 2">
    <name type="scientific">Marininema mesophilum</name>
    <dbReference type="NCBI Taxonomy" id="1048340"/>
    <lineage>
        <taxon>Bacteria</taxon>
        <taxon>Bacillati</taxon>
        <taxon>Bacillota</taxon>
        <taxon>Bacilli</taxon>
        <taxon>Bacillales</taxon>
        <taxon>Thermoactinomycetaceae</taxon>
        <taxon>Marininema</taxon>
    </lineage>
</organism>
<evidence type="ECO:0000313" key="1">
    <source>
        <dbReference type="EMBL" id="SDX57906.1"/>
    </source>
</evidence>
<dbReference type="STRING" id="1048340.SAMN05444487_1287"/>
<gene>
    <name evidence="1" type="ORF">SAMN05444487_1287</name>
</gene>
<proteinExistence type="predicted"/>
<reference evidence="1 2" key="1">
    <citation type="submission" date="2016-10" db="EMBL/GenBank/DDBJ databases">
        <authorList>
            <person name="de Groot N.N."/>
        </authorList>
    </citation>
    <scope>NUCLEOTIDE SEQUENCE [LARGE SCALE GENOMIC DNA]</scope>
    <source>
        <strain evidence="1 2">DSM 45610</strain>
    </source>
</reference>
<accession>A0A1H3CUZ8</accession>
<name>A0A1H3CUZ8_9BACL</name>